<comment type="subcellular location">
    <subcellularLocation>
        <location evidence="1">Membrane</location>
        <topology evidence="1">Multi-pass membrane protein</topology>
    </subcellularLocation>
</comment>
<name>A0A0G1VGI9_9BACT</name>
<evidence type="ECO:0000256" key="14">
    <source>
        <dbReference type="ARBA" id="ARBA00044770"/>
    </source>
</evidence>
<dbReference type="Proteomes" id="UP000034119">
    <property type="component" value="Unassembled WGS sequence"/>
</dbReference>
<sequence length="383" mass="41442">MIRKKVKTSPIHPPDLTLLGLVVLLLAFGVLMVYDASVVESLSLVGGQYHYLLRQLAWVGLGAVGGFLAFFPDLRVFKTLSLPFFIFTILALIFVLIPSPFSSQIGGSRSWLALPIDVPILGSLGGQPSEFAKLALILYLAALFTKRKRAGEKGVRFLDFLFPTALVCGLIILENDIGNTVIAALLGVASFFFAGGALLQMLLLLPFAAGGLAFFWFFSSTFQNRIRLWLDSSIDPQGLGYQLRQIAIALGSGGFWGLGLGESKQKYGYIPEATTDAIFAILGEEVGFIGALLVMLVFLIVIYRGFLIARDAPDDFSHLAAAGITAWFGLQTVINLASLTGLIPWTGITLPLISYGGSSLIVTLVGFGILLNISRFTRRRSIR</sequence>
<dbReference type="EMBL" id="LCPW01000012">
    <property type="protein sequence ID" value="KKW05658.1"/>
    <property type="molecule type" value="Genomic_DNA"/>
</dbReference>
<organism evidence="17 18">
    <name type="scientific">candidate division CPR1 bacterium GW2011_GWC1_49_13</name>
    <dbReference type="NCBI Taxonomy" id="1618342"/>
    <lineage>
        <taxon>Bacteria</taxon>
        <taxon>candidate division CPR1</taxon>
    </lineage>
</organism>
<comment type="catalytic activity">
    <reaction evidence="15">
        <text>[GlcNAc-(1-&gt;4)-Mur2Ac(oyl-L-Ala-gamma-D-Glu-L-Lys-D-Ala-D-Ala)](n)-di-trans,octa-cis-undecaprenyl diphosphate + beta-D-GlcNAc-(1-&gt;4)-Mur2Ac(oyl-L-Ala-gamma-D-Glu-L-Lys-D-Ala-D-Ala)-di-trans,octa-cis-undecaprenyl diphosphate = [GlcNAc-(1-&gt;4)-Mur2Ac(oyl-L-Ala-gamma-D-Glu-L-Lys-D-Ala-D-Ala)](n+1)-di-trans,octa-cis-undecaprenyl diphosphate + di-trans,octa-cis-undecaprenyl diphosphate + H(+)</text>
        <dbReference type="Rhea" id="RHEA:23708"/>
        <dbReference type="Rhea" id="RHEA-COMP:9602"/>
        <dbReference type="Rhea" id="RHEA-COMP:9603"/>
        <dbReference type="ChEBI" id="CHEBI:15378"/>
        <dbReference type="ChEBI" id="CHEBI:58405"/>
        <dbReference type="ChEBI" id="CHEBI:60033"/>
        <dbReference type="ChEBI" id="CHEBI:78435"/>
        <dbReference type="EC" id="2.4.99.28"/>
    </reaction>
</comment>
<dbReference type="GO" id="GO:0009252">
    <property type="term" value="P:peptidoglycan biosynthetic process"/>
    <property type="evidence" value="ECO:0007669"/>
    <property type="project" value="UniProtKB-KW"/>
</dbReference>
<reference evidence="17 18" key="1">
    <citation type="journal article" date="2015" name="Nature">
        <title>rRNA introns, odd ribosomes, and small enigmatic genomes across a large radiation of phyla.</title>
        <authorList>
            <person name="Brown C.T."/>
            <person name="Hug L.A."/>
            <person name="Thomas B.C."/>
            <person name="Sharon I."/>
            <person name="Castelle C.J."/>
            <person name="Singh A."/>
            <person name="Wilkins M.J."/>
            <person name="Williams K.H."/>
            <person name="Banfield J.F."/>
        </authorList>
    </citation>
    <scope>NUCLEOTIDE SEQUENCE [LARGE SCALE GENOMIC DNA]</scope>
</reference>
<gene>
    <name evidence="17" type="ORF">UY40_C0012G0005</name>
</gene>
<proteinExistence type="inferred from homology"/>
<dbReference type="GO" id="GO:0008360">
    <property type="term" value="P:regulation of cell shape"/>
    <property type="evidence" value="ECO:0007669"/>
    <property type="project" value="UniProtKB-KW"/>
</dbReference>
<dbReference type="GO" id="GO:0008955">
    <property type="term" value="F:peptidoglycan glycosyltransferase activity"/>
    <property type="evidence" value="ECO:0007669"/>
    <property type="project" value="UniProtKB-EC"/>
</dbReference>
<evidence type="ECO:0000256" key="16">
    <source>
        <dbReference type="SAM" id="Phobius"/>
    </source>
</evidence>
<evidence type="ECO:0000256" key="10">
    <source>
        <dbReference type="ARBA" id="ARBA00033270"/>
    </source>
</evidence>
<evidence type="ECO:0000256" key="9">
    <source>
        <dbReference type="ARBA" id="ARBA00032370"/>
    </source>
</evidence>
<feature type="transmembrane region" description="Helical" evidence="16">
    <location>
        <begin position="324"/>
        <end position="346"/>
    </location>
</feature>
<evidence type="ECO:0000256" key="13">
    <source>
        <dbReference type="ARBA" id="ARBA00041418"/>
    </source>
</evidence>
<dbReference type="GO" id="GO:0051301">
    <property type="term" value="P:cell division"/>
    <property type="evidence" value="ECO:0007669"/>
    <property type="project" value="InterPro"/>
</dbReference>
<evidence type="ECO:0000256" key="4">
    <source>
        <dbReference type="ARBA" id="ARBA00022692"/>
    </source>
</evidence>
<feature type="transmembrane region" description="Helical" evidence="16">
    <location>
        <begin position="157"/>
        <end position="173"/>
    </location>
</feature>
<accession>A0A0G1VGI9</accession>
<feature type="transmembrane region" description="Helical" evidence="16">
    <location>
        <begin position="82"/>
        <end position="101"/>
    </location>
</feature>
<keyword evidence="8 16" id="KW-0472">Membrane</keyword>
<keyword evidence="3" id="KW-0808">Transferase</keyword>
<keyword evidence="4 16" id="KW-0812">Transmembrane</keyword>
<feature type="transmembrane region" description="Helical" evidence="16">
    <location>
        <begin position="352"/>
        <end position="373"/>
    </location>
</feature>
<evidence type="ECO:0000313" key="18">
    <source>
        <dbReference type="Proteomes" id="UP000034119"/>
    </source>
</evidence>
<dbReference type="STRING" id="1618342.UY40_C0012G0005"/>
<dbReference type="GO" id="GO:0032153">
    <property type="term" value="C:cell division site"/>
    <property type="evidence" value="ECO:0007669"/>
    <property type="project" value="TreeGrafter"/>
</dbReference>
<dbReference type="Pfam" id="PF01098">
    <property type="entry name" value="FTSW_RODA_SPOVE"/>
    <property type="match status" value="1"/>
</dbReference>
<dbReference type="PANTHER" id="PTHR30474">
    <property type="entry name" value="CELL CYCLE PROTEIN"/>
    <property type="match status" value="1"/>
</dbReference>
<evidence type="ECO:0000256" key="2">
    <source>
        <dbReference type="ARBA" id="ARBA00022676"/>
    </source>
</evidence>
<evidence type="ECO:0000256" key="11">
    <source>
        <dbReference type="ARBA" id="ARBA00038053"/>
    </source>
</evidence>
<keyword evidence="6" id="KW-0573">Peptidoglycan synthesis</keyword>
<evidence type="ECO:0000256" key="8">
    <source>
        <dbReference type="ARBA" id="ARBA00023136"/>
    </source>
</evidence>
<comment type="caution">
    <text evidence="17">The sequence shown here is derived from an EMBL/GenBank/DDBJ whole genome shotgun (WGS) entry which is preliminary data.</text>
</comment>
<dbReference type="GO" id="GO:0005886">
    <property type="term" value="C:plasma membrane"/>
    <property type="evidence" value="ECO:0007669"/>
    <property type="project" value="TreeGrafter"/>
</dbReference>
<dbReference type="PATRIC" id="fig|1618342.3.peg.429"/>
<protein>
    <recommendedName>
        <fullName evidence="12">Probable peptidoglycan glycosyltransferase FtsW</fullName>
        <ecNumber evidence="14">2.4.99.28</ecNumber>
    </recommendedName>
    <alternativeName>
        <fullName evidence="13">Cell division protein FtsW</fullName>
    </alternativeName>
    <alternativeName>
        <fullName evidence="10">Cell wall polymerase</fullName>
    </alternativeName>
    <alternativeName>
        <fullName evidence="9">Peptidoglycan polymerase</fullName>
    </alternativeName>
</protein>
<dbReference type="AlphaFoldDB" id="A0A0G1VGI9"/>
<evidence type="ECO:0000256" key="7">
    <source>
        <dbReference type="ARBA" id="ARBA00022989"/>
    </source>
</evidence>
<evidence type="ECO:0000256" key="12">
    <source>
        <dbReference type="ARBA" id="ARBA00041185"/>
    </source>
</evidence>
<keyword evidence="7 16" id="KW-1133">Transmembrane helix</keyword>
<feature type="transmembrane region" description="Helical" evidence="16">
    <location>
        <begin position="278"/>
        <end position="303"/>
    </location>
</feature>
<dbReference type="InterPro" id="IPR001182">
    <property type="entry name" value="FtsW/RodA"/>
</dbReference>
<feature type="transmembrane region" description="Helical" evidence="16">
    <location>
        <begin position="51"/>
        <end position="70"/>
    </location>
</feature>
<feature type="transmembrane region" description="Helical" evidence="16">
    <location>
        <begin position="121"/>
        <end position="145"/>
    </location>
</feature>
<evidence type="ECO:0000256" key="15">
    <source>
        <dbReference type="ARBA" id="ARBA00049902"/>
    </source>
</evidence>
<comment type="similarity">
    <text evidence="11">Belongs to the SEDS family. FtsW subfamily.</text>
</comment>
<dbReference type="PANTHER" id="PTHR30474:SF2">
    <property type="entry name" value="PEPTIDOGLYCAN GLYCOSYLTRANSFERASE FTSW-RELATED"/>
    <property type="match status" value="1"/>
</dbReference>
<keyword evidence="5" id="KW-0133">Cell shape</keyword>
<evidence type="ECO:0000256" key="6">
    <source>
        <dbReference type="ARBA" id="ARBA00022984"/>
    </source>
</evidence>
<keyword evidence="2" id="KW-0328">Glycosyltransferase</keyword>
<evidence type="ECO:0000313" key="17">
    <source>
        <dbReference type="EMBL" id="KKW05658.1"/>
    </source>
</evidence>
<evidence type="ECO:0000256" key="3">
    <source>
        <dbReference type="ARBA" id="ARBA00022679"/>
    </source>
</evidence>
<dbReference type="EC" id="2.4.99.28" evidence="14"/>
<evidence type="ECO:0000256" key="1">
    <source>
        <dbReference type="ARBA" id="ARBA00004141"/>
    </source>
</evidence>
<dbReference type="GO" id="GO:0015648">
    <property type="term" value="F:lipid-linked peptidoglycan transporter activity"/>
    <property type="evidence" value="ECO:0007669"/>
    <property type="project" value="TreeGrafter"/>
</dbReference>
<evidence type="ECO:0000256" key="5">
    <source>
        <dbReference type="ARBA" id="ARBA00022960"/>
    </source>
</evidence>
<feature type="transmembrane region" description="Helical" evidence="16">
    <location>
        <begin position="185"/>
        <end position="218"/>
    </location>
</feature>